<evidence type="ECO:0000313" key="2">
    <source>
        <dbReference type="EMBL" id="CAH1440360.1"/>
    </source>
</evidence>
<feature type="region of interest" description="Disordered" evidence="1">
    <location>
        <begin position="176"/>
        <end position="209"/>
    </location>
</feature>
<dbReference type="EMBL" id="CAKMRJ010005412">
    <property type="protein sequence ID" value="CAH1440360.1"/>
    <property type="molecule type" value="Genomic_DNA"/>
</dbReference>
<sequence length="388" mass="43350">MSKKRNDKGNQCESKDDSPQSKEKRSKNSNDKEEGEFGCGEINEAYVDEECQESDGHEDESEGDEDLSDEDEEEFDVNKVYGTKISYMYLKIEDLRNELFVNINDGVLKFSESENLKHWKLLLLDEDLSPEKLNFGHDSLHCEQPILTPAFGHYNNEEEGIEVNEDEDIEVNDLEDDGENYRNDFLNDDENVDDDDQGKDVEQGNTSGFNEEDVINLNSIVGNVVKSVGLVDGFEGDVNVIQEGNENLVWCGINQKAAEDDMNEILTGTINLGDDYKNKEGISYDTVNKVIGEKKKDDESIAPSLVKGCAKGECLNDKAKKDGQGVVEGEGGEVGTDSENRVEDDSNKNKDRGVETISGIPIVSPDYLEYSYDPDVHQCYLKAVGDQN</sequence>
<feature type="compositionally biased region" description="Basic and acidic residues" evidence="1">
    <location>
        <begin position="7"/>
        <end position="32"/>
    </location>
</feature>
<feature type="region of interest" description="Disordered" evidence="1">
    <location>
        <begin position="1"/>
        <end position="75"/>
    </location>
</feature>
<evidence type="ECO:0000256" key="1">
    <source>
        <dbReference type="SAM" id="MobiDB-lite"/>
    </source>
</evidence>
<dbReference type="AlphaFoldDB" id="A0AAU9NRA7"/>
<protein>
    <submittedName>
        <fullName evidence="2">Uncharacterized protein</fullName>
    </submittedName>
</protein>
<feature type="compositionally biased region" description="Acidic residues" evidence="1">
    <location>
        <begin position="46"/>
        <end position="75"/>
    </location>
</feature>
<name>A0AAU9NRA7_9ASTR</name>
<reference evidence="2 3" key="1">
    <citation type="submission" date="2022-01" db="EMBL/GenBank/DDBJ databases">
        <authorList>
            <person name="Xiong W."/>
            <person name="Schranz E."/>
        </authorList>
    </citation>
    <scope>NUCLEOTIDE SEQUENCE [LARGE SCALE GENOMIC DNA]</scope>
</reference>
<feature type="region of interest" description="Disordered" evidence="1">
    <location>
        <begin position="322"/>
        <end position="353"/>
    </location>
</feature>
<organism evidence="2 3">
    <name type="scientific">Lactuca virosa</name>
    <dbReference type="NCBI Taxonomy" id="75947"/>
    <lineage>
        <taxon>Eukaryota</taxon>
        <taxon>Viridiplantae</taxon>
        <taxon>Streptophyta</taxon>
        <taxon>Embryophyta</taxon>
        <taxon>Tracheophyta</taxon>
        <taxon>Spermatophyta</taxon>
        <taxon>Magnoliopsida</taxon>
        <taxon>eudicotyledons</taxon>
        <taxon>Gunneridae</taxon>
        <taxon>Pentapetalae</taxon>
        <taxon>asterids</taxon>
        <taxon>campanulids</taxon>
        <taxon>Asterales</taxon>
        <taxon>Asteraceae</taxon>
        <taxon>Cichorioideae</taxon>
        <taxon>Cichorieae</taxon>
        <taxon>Lactucinae</taxon>
        <taxon>Lactuca</taxon>
    </lineage>
</organism>
<dbReference type="Proteomes" id="UP001157418">
    <property type="component" value="Unassembled WGS sequence"/>
</dbReference>
<comment type="caution">
    <text evidence="2">The sequence shown here is derived from an EMBL/GenBank/DDBJ whole genome shotgun (WGS) entry which is preliminary data.</text>
</comment>
<accession>A0AAU9NRA7</accession>
<feature type="compositionally biased region" description="Basic and acidic residues" evidence="1">
    <location>
        <begin position="338"/>
        <end position="353"/>
    </location>
</feature>
<keyword evidence="3" id="KW-1185">Reference proteome</keyword>
<feature type="compositionally biased region" description="Acidic residues" evidence="1">
    <location>
        <begin position="186"/>
        <end position="197"/>
    </location>
</feature>
<evidence type="ECO:0000313" key="3">
    <source>
        <dbReference type="Proteomes" id="UP001157418"/>
    </source>
</evidence>
<gene>
    <name evidence="2" type="ORF">LVIROSA_LOCUS26501</name>
</gene>
<proteinExistence type="predicted"/>